<dbReference type="OrthoDB" id="8080957at2"/>
<evidence type="ECO:0000313" key="2">
    <source>
        <dbReference type="EMBL" id="SFZ85968.1"/>
    </source>
</evidence>
<sequence length="207" mass="22423">MSAVLRLRIGSAEPLLRGNDHFWRVIMELSEGGSTFTLTDVEGRSECGTRAPIRDFVRRLVKGGLVEATPPEEHGAPTLYRLIERSRSTPTINRDGTAGRQGRGQQQMWNVMRRETGGWTAQELAISASTDEVSVSAATALAYTRTLCQAGLLVVVTPGGPGKKQVWRLKGSANTGPKPPKILRSKLVYDANTGKVLGDVIAEEVDP</sequence>
<dbReference type="STRING" id="665118.SAMN02983003_3140"/>
<dbReference type="Proteomes" id="UP000183447">
    <property type="component" value="Unassembled WGS sequence"/>
</dbReference>
<evidence type="ECO:0000313" key="3">
    <source>
        <dbReference type="Proteomes" id="UP000183447"/>
    </source>
</evidence>
<evidence type="ECO:0000256" key="1">
    <source>
        <dbReference type="SAM" id="MobiDB-lite"/>
    </source>
</evidence>
<reference evidence="2 3" key="1">
    <citation type="submission" date="2016-11" db="EMBL/GenBank/DDBJ databases">
        <authorList>
            <person name="Jaros S."/>
            <person name="Januszkiewicz K."/>
            <person name="Wedrychowicz H."/>
        </authorList>
    </citation>
    <scope>NUCLEOTIDE SEQUENCE [LARGE SCALE GENOMIC DNA]</scope>
    <source>
        <strain evidence="2 3">ATCC 23634</strain>
    </source>
</reference>
<keyword evidence="3" id="KW-1185">Reference proteome</keyword>
<name>A0A1K2I0X1_9HYPH</name>
<organism evidence="2 3">
    <name type="scientific">Devosia enhydra</name>
    <dbReference type="NCBI Taxonomy" id="665118"/>
    <lineage>
        <taxon>Bacteria</taxon>
        <taxon>Pseudomonadati</taxon>
        <taxon>Pseudomonadota</taxon>
        <taxon>Alphaproteobacteria</taxon>
        <taxon>Hyphomicrobiales</taxon>
        <taxon>Devosiaceae</taxon>
        <taxon>Devosia</taxon>
    </lineage>
</organism>
<proteinExistence type="predicted"/>
<accession>A0A1K2I0X1</accession>
<dbReference type="AlphaFoldDB" id="A0A1K2I0X1"/>
<dbReference type="EMBL" id="FPKU01000003">
    <property type="protein sequence ID" value="SFZ85968.1"/>
    <property type="molecule type" value="Genomic_DNA"/>
</dbReference>
<dbReference type="RefSeq" id="WP_072345205.1">
    <property type="nucleotide sequence ID" value="NZ_FPKU01000003.1"/>
</dbReference>
<feature type="region of interest" description="Disordered" evidence="1">
    <location>
        <begin position="86"/>
        <end position="105"/>
    </location>
</feature>
<gene>
    <name evidence="2" type="ORF">SAMN02983003_3140</name>
</gene>
<protein>
    <submittedName>
        <fullName evidence="2">Uncharacterized protein</fullName>
    </submittedName>
</protein>